<name>A0A2K9PK97_9FLAO</name>
<dbReference type="GO" id="GO:0003700">
    <property type="term" value="F:DNA-binding transcription factor activity"/>
    <property type="evidence" value="ECO:0007669"/>
    <property type="project" value="InterPro"/>
</dbReference>
<evidence type="ECO:0000313" key="5">
    <source>
        <dbReference type="EMBL" id="AUP77462.1"/>
    </source>
</evidence>
<proteinExistence type="predicted"/>
<dbReference type="SMART" id="SM00342">
    <property type="entry name" value="HTH_ARAC"/>
    <property type="match status" value="1"/>
</dbReference>
<dbReference type="OrthoDB" id="1096411at2"/>
<dbReference type="Gene3D" id="1.10.10.60">
    <property type="entry name" value="Homeodomain-like"/>
    <property type="match status" value="1"/>
</dbReference>
<protein>
    <submittedName>
        <fullName evidence="5">AraC family transcriptional regulator</fullName>
    </submittedName>
</protein>
<dbReference type="PANTHER" id="PTHR43280:SF32">
    <property type="entry name" value="TRANSCRIPTIONAL REGULATORY PROTEIN"/>
    <property type="match status" value="1"/>
</dbReference>
<keyword evidence="6" id="KW-1185">Reference proteome</keyword>
<feature type="domain" description="HTH araC/xylS-type" evidence="4">
    <location>
        <begin position="191"/>
        <end position="289"/>
    </location>
</feature>
<dbReference type="SUPFAM" id="SSF51215">
    <property type="entry name" value="Regulatory protein AraC"/>
    <property type="match status" value="1"/>
</dbReference>
<dbReference type="InterPro" id="IPR018060">
    <property type="entry name" value="HTH_AraC"/>
</dbReference>
<organism evidence="5 6">
    <name type="scientific">Flavivirga eckloniae</name>
    <dbReference type="NCBI Taxonomy" id="1803846"/>
    <lineage>
        <taxon>Bacteria</taxon>
        <taxon>Pseudomonadati</taxon>
        <taxon>Bacteroidota</taxon>
        <taxon>Flavobacteriia</taxon>
        <taxon>Flavobacteriales</taxon>
        <taxon>Flavobacteriaceae</taxon>
        <taxon>Flavivirga</taxon>
    </lineage>
</organism>
<dbReference type="InterPro" id="IPR009057">
    <property type="entry name" value="Homeodomain-like_sf"/>
</dbReference>
<dbReference type="AlphaFoldDB" id="A0A2K9PK97"/>
<keyword evidence="1" id="KW-0805">Transcription regulation</keyword>
<dbReference type="GO" id="GO:0043565">
    <property type="term" value="F:sequence-specific DNA binding"/>
    <property type="evidence" value="ECO:0007669"/>
    <property type="project" value="InterPro"/>
</dbReference>
<dbReference type="InterPro" id="IPR037923">
    <property type="entry name" value="HTH-like"/>
</dbReference>
<dbReference type="KEGG" id="fek:C1H87_01485"/>
<dbReference type="InterPro" id="IPR003313">
    <property type="entry name" value="AraC-bd"/>
</dbReference>
<evidence type="ECO:0000313" key="6">
    <source>
        <dbReference type="Proteomes" id="UP000235826"/>
    </source>
</evidence>
<dbReference type="PANTHER" id="PTHR43280">
    <property type="entry name" value="ARAC-FAMILY TRANSCRIPTIONAL REGULATOR"/>
    <property type="match status" value="1"/>
</dbReference>
<reference evidence="5 6" key="1">
    <citation type="submission" date="2018-01" db="EMBL/GenBank/DDBJ databases">
        <title>Complete genome sequence of Flavivirga eckloniae ECD14 isolated from seaweed Ecklonia cava.</title>
        <authorList>
            <person name="Lee J.H."/>
            <person name="Baik K.S."/>
            <person name="Seong C.N."/>
        </authorList>
    </citation>
    <scope>NUCLEOTIDE SEQUENCE [LARGE SCALE GENOMIC DNA]</scope>
    <source>
        <strain evidence="5 6">ECD14</strain>
    </source>
</reference>
<evidence type="ECO:0000256" key="1">
    <source>
        <dbReference type="ARBA" id="ARBA00023015"/>
    </source>
</evidence>
<dbReference type="InterPro" id="IPR014710">
    <property type="entry name" value="RmlC-like_jellyroll"/>
</dbReference>
<dbReference type="Pfam" id="PF02311">
    <property type="entry name" value="AraC_binding"/>
    <property type="match status" value="1"/>
</dbReference>
<evidence type="ECO:0000256" key="3">
    <source>
        <dbReference type="ARBA" id="ARBA00023163"/>
    </source>
</evidence>
<dbReference type="Pfam" id="PF12833">
    <property type="entry name" value="HTH_18"/>
    <property type="match status" value="1"/>
</dbReference>
<evidence type="ECO:0000256" key="2">
    <source>
        <dbReference type="ARBA" id="ARBA00023125"/>
    </source>
</evidence>
<keyword evidence="2" id="KW-0238">DNA-binding</keyword>
<gene>
    <name evidence="5" type="ORF">C1H87_01485</name>
</gene>
<sequence length="291" mass="34243">MKPIPVLNIKQFEQDVPISDFYSSDLTSHLERHKDFFHKPHSHDFFLCVIFSKGSGIHEIDFNTYSIKPGSVFFLRPGQTHYWKFDSPPKGYIFFHKQDFYELHFSKSKLEQFPFYYSHKNPPTLNLDSKNIEILESKFKDIYNEYCTDFLYKKQKIASLINTTYIDLTRHYNAIESIKKETSLAYVETLRSLEKLIDNHFKAEKSATFYANQLNITSKHLNRITKATLGKTTTDLITERIILESKRLMVHSNNTLSSISELLGYEDYAYFSRVFKLKVGKTPLAFKKSYQ</sequence>
<accession>A0A2K9PK97</accession>
<evidence type="ECO:0000259" key="4">
    <source>
        <dbReference type="PROSITE" id="PS01124"/>
    </source>
</evidence>
<dbReference type="EMBL" id="CP025791">
    <property type="protein sequence ID" value="AUP77462.1"/>
    <property type="molecule type" value="Genomic_DNA"/>
</dbReference>
<dbReference type="Gene3D" id="2.60.120.10">
    <property type="entry name" value="Jelly Rolls"/>
    <property type="match status" value="1"/>
</dbReference>
<dbReference type="SUPFAM" id="SSF46689">
    <property type="entry name" value="Homeodomain-like"/>
    <property type="match status" value="1"/>
</dbReference>
<keyword evidence="3" id="KW-0804">Transcription</keyword>
<dbReference type="Proteomes" id="UP000235826">
    <property type="component" value="Chromosome"/>
</dbReference>
<dbReference type="RefSeq" id="WP_102754122.1">
    <property type="nucleotide sequence ID" value="NZ_CP025791.1"/>
</dbReference>
<dbReference type="PROSITE" id="PS01124">
    <property type="entry name" value="HTH_ARAC_FAMILY_2"/>
    <property type="match status" value="1"/>
</dbReference>